<evidence type="ECO:0000256" key="4">
    <source>
        <dbReference type="ARBA" id="ARBA00022475"/>
    </source>
</evidence>
<evidence type="ECO:0000256" key="1">
    <source>
        <dbReference type="ARBA" id="ARBA00004651"/>
    </source>
</evidence>
<evidence type="ECO:0000256" key="2">
    <source>
        <dbReference type="ARBA" id="ARBA00010110"/>
    </source>
</evidence>
<evidence type="ECO:0000313" key="10">
    <source>
        <dbReference type="Proteomes" id="UP001063350"/>
    </source>
</evidence>
<dbReference type="GO" id="GO:0015297">
    <property type="term" value="F:antiporter activity"/>
    <property type="evidence" value="ECO:0007669"/>
    <property type="project" value="InterPro"/>
</dbReference>
<comment type="subcellular location">
    <subcellularLocation>
        <location evidence="1">Cell membrane</location>
        <topology evidence="1">Multi-pass membrane protein</topology>
    </subcellularLocation>
</comment>
<feature type="transmembrane region" description="Helical" evidence="8">
    <location>
        <begin position="206"/>
        <end position="225"/>
    </location>
</feature>
<reference evidence="9" key="1">
    <citation type="submission" date="2020-12" db="EMBL/GenBank/DDBJ databases">
        <title>Desulfobium dissulfuricans gen. nov., sp. nov., a novel mesophilic, sulfate-reducing bacterium isolated from a deep-sea hydrothermal vent.</title>
        <authorList>
            <person name="Hashimoto Y."/>
            <person name="Tame A."/>
            <person name="Sawayama S."/>
            <person name="Miyazaki J."/>
            <person name="Takai K."/>
            <person name="Nakagawa S."/>
        </authorList>
    </citation>
    <scope>NUCLEOTIDE SEQUENCE</scope>
    <source>
        <strain evidence="9">GF1</strain>
    </source>
</reference>
<evidence type="ECO:0000256" key="6">
    <source>
        <dbReference type="ARBA" id="ARBA00022989"/>
    </source>
</evidence>
<feature type="transmembrane region" description="Helical" evidence="8">
    <location>
        <begin position="237"/>
        <end position="259"/>
    </location>
</feature>
<dbReference type="AlphaFoldDB" id="A0A915U3M2"/>
<feature type="transmembrane region" description="Helical" evidence="8">
    <location>
        <begin position="167"/>
        <end position="185"/>
    </location>
</feature>
<feature type="transmembrane region" description="Helical" evidence="8">
    <location>
        <begin position="104"/>
        <end position="125"/>
    </location>
</feature>
<dbReference type="PANTHER" id="PTHR43057:SF1">
    <property type="entry name" value="ARSENICAL-RESISTANCE PROTEIN 3"/>
    <property type="match status" value="1"/>
</dbReference>
<dbReference type="InterPro" id="IPR004706">
    <property type="entry name" value="Arsenical-R_Acr3"/>
</dbReference>
<evidence type="ECO:0000256" key="7">
    <source>
        <dbReference type="ARBA" id="ARBA00023136"/>
    </source>
</evidence>
<feature type="transmembrane region" description="Helical" evidence="8">
    <location>
        <begin position="137"/>
        <end position="155"/>
    </location>
</feature>
<dbReference type="GO" id="GO:0015105">
    <property type="term" value="F:arsenite transmembrane transporter activity"/>
    <property type="evidence" value="ECO:0007669"/>
    <property type="project" value="TreeGrafter"/>
</dbReference>
<dbReference type="EMBL" id="AP024233">
    <property type="protein sequence ID" value="BCO10245.1"/>
    <property type="molecule type" value="Genomic_DNA"/>
</dbReference>
<dbReference type="GO" id="GO:0015104">
    <property type="term" value="F:antimonite transmembrane transporter activity"/>
    <property type="evidence" value="ECO:0007669"/>
    <property type="project" value="TreeGrafter"/>
</dbReference>
<dbReference type="InterPro" id="IPR002657">
    <property type="entry name" value="BilAc:Na_symport/Acr3"/>
</dbReference>
<feature type="transmembrane region" description="Helical" evidence="8">
    <location>
        <begin position="21"/>
        <end position="39"/>
    </location>
</feature>
<dbReference type="KEGG" id="ddu:GF1_26210"/>
<evidence type="ECO:0000256" key="8">
    <source>
        <dbReference type="SAM" id="Phobius"/>
    </source>
</evidence>
<keyword evidence="10" id="KW-1185">Reference proteome</keyword>
<comment type="similarity">
    <text evidence="2">Belongs to the arsenical resistance-3 (ACR3) (TC 2.A.59) family.</text>
</comment>
<evidence type="ECO:0000256" key="3">
    <source>
        <dbReference type="ARBA" id="ARBA00022448"/>
    </source>
</evidence>
<dbReference type="GO" id="GO:0005886">
    <property type="term" value="C:plasma membrane"/>
    <property type="evidence" value="ECO:0007669"/>
    <property type="project" value="UniProtKB-SubCell"/>
</dbReference>
<dbReference type="Proteomes" id="UP001063350">
    <property type="component" value="Chromosome"/>
</dbReference>
<evidence type="ECO:0000256" key="5">
    <source>
        <dbReference type="ARBA" id="ARBA00022692"/>
    </source>
</evidence>
<keyword evidence="7 8" id="KW-0472">Membrane</keyword>
<feature type="transmembrane region" description="Helical" evidence="8">
    <location>
        <begin position="45"/>
        <end position="62"/>
    </location>
</feature>
<organism evidence="9 10">
    <name type="scientific">Desulfolithobacter dissulfuricans</name>
    <dbReference type="NCBI Taxonomy" id="2795293"/>
    <lineage>
        <taxon>Bacteria</taxon>
        <taxon>Pseudomonadati</taxon>
        <taxon>Thermodesulfobacteriota</taxon>
        <taxon>Desulfobulbia</taxon>
        <taxon>Desulfobulbales</taxon>
        <taxon>Desulfobulbaceae</taxon>
        <taxon>Desulfolithobacter</taxon>
    </lineage>
</organism>
<dbReference type="InterPro" id="IPR038770">
    <property type="entry name" value="Na+/solute_symporter_sf"/>
</dbReference>
<evidence type="ECO:0000313" key="9">
    <source>
        <dbReference type="EMBL" id="BCO10245.1"/>
    </source>
</evidence>
<dbReference type="PANTHER" id="PTHR43057">
    <property type="entry name" value="ARSENITE EFFLUX TRANSPORTER"/>
    <property type="match status" value="1"/>
</dbReference>
<feature type="transmembrane region" description="Helical" evidence="8">
    <location>
        <begin position="74"/>
        <end position="92"/>
    </location>
</feature>
<proteinExistence type="inferred from homology"/>
<dbReference type="Gene3D" id="1.20.1530.20">
    <property type="match status" value="1"/>
</dbReference>
<accession>A0A915U3M2</accession>
<dbReference type="RefSeq" id="WP_267926981.1">
    <property type="nucleotide sequence ID" value="NZ_AP024233.1"/>
</dbReference>
<keyword evidence="5 8" id="KW-0812">Transmembrane</keyword>
<keyword evidence="6 8" id="KW-1133">Transmembrane helix</keyword>
<name>A0A915U3M2_9BACT</name>
<keyword evidence="3" id="KW-0813">Transport</keyword>
<dbReference type="Pfam" id="PF01758">
    <property type="entry name" value="SBF"/>
    <property type="match status" value="1"/>
</dbReference>
<keyword evidence="4" id="KW-1003">Cell membrane</keyword>
<sequence length="326" mass="35908">MVLSAMILRYLLTFPARHLALVIPVVLSAGLVTGLFLDTSPLKTFILPVTILMIYPAMIGFQPGDLFSFKEKKLMLCNLGLNFLVLPAWALLIGRTLLAGRPELFAGLLIISVIPGGNMVVAFTMMFKGNVPASLKLAATNLILGSFLAPVYLYALAGTTVSVDVGHLVRTISLVVFVPLVMGISTHRWLMRHYSEEEFRQRIRPLLPGLSSWGLVYILFTSISMKATMILGCPPLLIQGLGGLLLFYLGVLAFTVFLARRLFDRRDGITLFLNGVLRNLAISIGLAVTAFGSQTAMMVALAFLFQQQIAVWFWKLDSRWSALSRK</sequence>
<gene>
    <name evidence="9" type="ORF">GF1_26210</name>
</gene>
<protein>
    <submittedName>
        <fullName evidence="9">Uncharacterized protein</fullName>
    </submittedName>
</protein>